<dbReference type="Pfam" id="PF12773">
    <property type="entry name" value="DZR"/>
    <property type="match status" value="1"/>
</dbReference>
<dbReference type="CDD" id="cd14014">
    <property type="entry name" value="STKc_PknB_like"/>
    <property type="match status" value="1"/>
</dbReference>
<dbReference type="InterPro" id="IPR031636">
    <property type="entry name" value="PknG_TPR"/>
</dbReference>
<dbReference type="AlphaFoldDB" id="A0A455SQJ6"/>
<protein>
    <recommendedName>
        <fullName evidence="1">non-specific serine/threonine protein kinase</fullName>
        <ecNumber evidence="1">2.7.11.1</ecNumber>
    </recommendedName>
</protein>
<keyword evidence="6 9" id="KW-0067">ATP-binding</keyword>
<evidence type="ECO:0000313" key="12">
    <source>
        <dbReference type="EMBL" id="BBH89980.1"/>
    </source>
</evidence>
<evidence type="ECO:0000256" key="3">
    <source>
        <dbReference type="ARBA" id="ARBA00022679"/>
    </source>
</evidence>
<dbReference type="Pfam" id="PF00069">
    <property type="entry name" value="Pkinase"/>
    <property type="match status" value="1"/>
</dbReference>
<sequence length="684" mass="76698">MERCPNCDLPLWPGQDICENCGAVVSTIVTTPRRNPEPPSAKITITTPPRTPETEPPLVIECPRCHAHCKPGAKFCNRCGYNLQYAAATADGDLLATQHLKVGALFQRRYRILKEIGSGGMGAVYLAEDTVLRRQVVIKALLRDVDPAQVTQSIREHEFLATLKQANIVSIYDFVPVGSQGYIVMEYVQGRTLDQIMEERGQPFSVPEAIGYILDILPAFSYLARLHLVYCDFKPQNVMVEELKDGSKIVKLIDLGTVIKEGTQTKNIYGTHGFYAQEAIKAPSPQTDLYSICRVLAYLVSQMNLAKPFFGMPAAEEYPVFQENPALYRLLVKGTQKQPEKRFQSAEELRDQLEGVLRQVVGGKPGLPVTSRYFIPGAVTTNGPLGPRGEAALDTTDPAVELLRYGDQALRQGKYESAVGFYQQALQKNVSSLDARLRLAEVFIDQGEYQQAQAELTAAAQLSSQAWQLNWYRGRLFEAQKHYTEAATEYRALLIDLPGELPPQLALARVLVQLEQDEEATQLYAAVVKADPGNTDAILQSTRPLFRLQRWQEAAKLLSRINEATAHYVEARLLLVDLYLRHIQPVTEENVQKAADVIASLQGRTEDPRYYLAQGEVFRAALQLARKQPLTALPGVADCRPRTLRQAAEAGYARYLHLTRRFAHPEERETIVRRKLEVAPWRIW</sequence>
<organism evidence="12">
    <name type="scientific">Thermosporothrix sp. COM3</name>
    <dbReference type="NCBI Taxonomy" id="2490863"/>
    <lineage>
        <taxon>Bacteria</taxon>
        <taxon>Bacillati</taxon>
        <taxon>Chloroflexota</taxon>
        <taxon>Ktedonobacteria</taxon>
        <taxon>Ktedonobacterales</taxon>
        <taxon>Thermosporotrichaceae</taxon>
        <taxon>Thermosporothrix</taxon>
    </lineage>
</organism>
<feature type="binding site" evidence="9">
    <location>
        <position position="139"/>
    </location>
    <ligand>
        <name>ATP</name>
        <dbReference type="ChEBI" id="CHEBI:30616"/>
    </ligand>
</feature>
<dbReference type="SMART" id="SM00028">
    <property type="entry name" value="TPR"/>
    <property type="match status" value="3"/>
</dbReference>
<evidence type="ECO:0000256" key="10">
    <source>
        <dbReference type="SAM" id="MobiDB-lite"/>
    </source>
</evidence>
<reference evidence="12" key="1">
    <citation type="submission" date="2018-12" db="EMBL/GenBank/DDBJ databases">
        <title>Novel natural products biosynthetic potential of the class Ktedonobacteria.</title>
        <authorList>
            <person name="Zheng Y."/>
            <person name="Saitou A."/>
            <person name="Wang C.M."/>
            <person name="Toyoda A."/>
            <person name="Minakuchi Y."/>
            <person name="Sekiguchi Y."/>
            <person name="Ueda K."/>
            <person name="Takano H."/>
            <person name="Sakai Y."/>
            <person name="Yokota A."/>
            <person name="Yabe S."/>
        </authorList>
    </citation>
    <scope>NUCLEOTIDE SEQUENCE</scope>
    <source>
        <strain evidence="12">COM3</strain>
    </source>
</reference>
<dbReference type="SUPFAM" id="SSF48452">
    <property type="entry name" value="TPR-like"/>
    <property type="match status" value="1"/>
</dbReference>
<dbReference type="GO" id="GO:0004674">
    <property type="term" value="F:protein serine/threonine kinase activity"/>
    <property type="evidence" value="ECO:0007669"/>
    <property type="project" value="UniProtKB-KW"/>
</dbReference>
<dbReference type="Gene3D" id="3.30.200.20">
    <property type="entry name" value="Phosphorylase Kinase, domain 1"/>
    <property type="match status" value="1"/>
</dbReference>
<feature type="domain" description="Protein kinase" evidence="11">
    <location>
        <begin position="110"/>
        <end position="374"/>
    </location>
</feature>
<keyword evidence="3" id="KW-0808">Transferase</keyword>
<dbReference type="Pfam" id="PF16918">
    <property type="entry name" value="PknG_TPR"/>
    <property type="match status" value="1"/>
</dbReference>
<comment type="catalytic activity">
    <reaction evidence="7">
        <text>L-threonyl-[protein] + ATP = O-phospho-L-threonyl-[protein] + ADP + H(+)</text>
        <dbReference type="Rhea" id="RHEA:46608"/>
        <dbReference type="Rhea" id="RHEA-COMP:11060"/>
        <dbReference type="Rhea" id="RHEA-COMP:11605"/>
        <dbReference type="ChEBI" id="CHEBI:15378"/>
        <dbReference type="ChEBI" id="CHEBI:30013"/>
        <dbReference type="ChEBI" id="CHEBI:30616"/>
        <dbReference type="ChEBI" id="CHEBI:61977"/>
        <dbReference type="ChEBI" id="CHEBI:456216"/>
        <dbReference type="EC" id="2.7.11.1"/>
    </reaction>
</comment>
<dbReference type="InterPro" id="IPR019734">
    <property type="entry name" value="TPR_rpt"/>
</dbReference>
<accession>A0A455SQJ6</accession>
<feature type="region of interest" description="Disordered" evidence="10">
    <location>
        <begin position="32"/>
        <end position="54"/>
    </location>
</feature>
<evidence type="ECO:0000256" key="4">
    <source>
        <dbReference type="ARBA" id="ARBA00022741"/>
    </source>
</evidence>
<dbReference type="InterPro" id="IPR000719">
    <property type="entry name" value="Prot_kinase_dom"/>
</dbReference>
<dbReference type="SUPFAM" id="SSF56112">
    <property type="entry name" value="Protein kinase-like (PK-like)"/>
    <property type="match status" value="1"/>
</dbReference>
<keyword evidence="4 9" id="KW-0547">Nucleotide-binding</keyword>
<dbReference type="PROSITE" id="PS00107">
    <property type="entry name" value="PROTEIN_KINASE_ATP"/>
    <property type="match status" value="1"/>
</dbReference>
<evidence type="ECO:0000256" key="7">
    <source>
        <dbReference type="ARBA" id="ARBA00047899"/>
    </source>
</evidence>
<comment type="catalytic activity">
    <reaction evidence="8">
        <text>L-seryl-[protein] + ATP = O-phospho-L-seryl-[protein] + ADP + H(+)</text>
        <dbReference type="Rhea" id="RHEA:17989"/>
        <dbReference type="Rhea" id="RHEA-COMP:9863"/>
        <dbReference type="Rhea" id="RHEA-COMP:11604"/>
        <dbReference type="ChEBI" id="CHEBI:15378"/>
        <dbReference type="ChEBI" id="CHEBI:29999"/>
        <dbReference type="ChEBI" id="CHEBI:30616"/>
        <dbReference type="ChEBI" id="CHEBI:83421"/>
        <dbReference type="ChEBI" id="CHEBI:456216"/>
        <dbReference type="EC" id="2.7.11.1"/>
    </reaction>
</comment>
<dbReference type="InterPro" id="IPR008271">
    <property type="entry name" value="Ser/Thr_kinase_AS"/>
</dbReference>
<evidence type="ECO:0000256" key="9">
    <source>
        <dbReference type="PROSITE-ProRule" id="PRU10141"/>
    </source>
</evidence>
<dbReference type="PANTHER" id="PTHR24363">
    <property type="entry name" value="SERINE/THREONINE PROTEIN KINASE"/>
    <property type="match status" value="1"/>
</dbReference>
<evidence type="ECO:0000256" key="5">
    <source>
        <dbReference type="ARBA" id="ARBA00022777"/>
    </source>
</evidence>
<dbReference type="InterPro" id="IPR011990">
    <property type="entry name" value="TPR-like_helical_dom_sf"/>
</dbReference>
<dbReference type="InterPro" id="IPR025874">
    <property type="entry name" value="DZR"/>
</dbReference>
<evidence type="ECO:0000256" key="6">
    <source>
        <dbReference type="ARBA" id="ARBA00022840"/>
    </source>
</evidence>
<dbReference type="PANTHER" id="PTHR24363:SF0">
    <property type="entry name" value="SERINE_THREONINE KINASE LIKE DOMAIN CONTAINING 1"/>
    <property type="match status" value="1"/>
</dbReference>
<evidence type="ECO:0000256" key="2">
    <source>
        <dbReference type="ARBA" id="ARBA00022527"/>
    </source>
</evidence>
<dbReference type="InterPro" id="IPR011009">
    <property type="entry name" value="Kinase-like_dom_sf"/>
</dbReference>
<dbReference type="Gene3D" id="1.25.40.10">
    <property type="entry name" value="Tetratricopeptide repeat domain"/>
    <property type="match status" value="2"/>
</dbReference>
<keyword evidence="5 12" id="KW-0418">Kinase</keyword>
<keyword evidence="2" id="KW-0723">Serine/threonine-protein kinase</keyword>
<proteinExistence type="predicted"/>
<gene>
    <name evidence="12" type="primary">pknG</name>
    <name evidence="12" type="ORF">KTC_47310</name>
</gene>
<dbReference type="PROSITE" id="PS00108">
    <property type="entry name" value="PROTEIN_KINASE_ST"/>
    <property type="match status" value="1"/>
</dbReference>
<dbReference type="Gene3D" id="1.10.510.10">
    <property type="entry name" value="Transferase(Phosphotransferase) domain 1"/>
    <property type="match status" value="1"/>
</dbReference>
<dbReference type="EMBL" id="AP019376">
    <property type="protein sequence ID" value="BBH89980.1"/>
    <property type="molecule type" value="Genomic_DNA"/>
</dbReference>
<dbReference type="EC" id="2.7.11.1" evidence="1"/>
<dbReference type="GO" id="GO:0005524">
    <property type="term" value="F:ATP binding"/>
    <property type="evidence" value="ECO:0007669"/>
    <property type="project" value="UniProtKB-UniRule"/>
</dbReference>
<evidence type="ECO:0000259" key="11">
    <source>
        <dbReference type="PROSITE" id="PS50011"/>
    </source>
</evidence>
<evidence type="ECO:0000256" key="8">
    <source>
        <dbReference type="ARBA" id="ARBA00048679"/>
    </source>
</evidence>
<dbReference type="InterPro" id="IPR017441">
    <property type="entry name" value="Protein_kinase_ATP_BS"/>
</dbReference>
<dbReference type="PROSITE" id="PS50011">
    <property type="entry name" value="PROTEIN_KINASE_DOM"/>
    <property type="match status" value="1"/>
</dbReference>
<name>A0A455SQJ6_9CHLR</name>
<evidence type="ECO:0000256" key="1">
    <source>
        <dbReference type="ARBA" id="ARBA00012513"/>
    </source>
</evidence>